<evidence type="ECO:0000313" key="1">
    <source>
        <dbReference type="EMBL" id="KAG0415029.1"/>
    </source>
</evidence>
<dbReference type="Proteomes" id="UP000805193">
    <property type="component" value="Unassembled WGS sequence"/>
</dbReference>
<dbReference type="EMBL" id="JABSTQ010011120">
    <property type="protein sequence ID" value="KAG0415029.1"/>
    <property type="molecule type" value="Genomic_DNA"/>
</dbReference>
<proteinExistence type="predicted"/>
<name>A0AC60P6G5_IXOPE</name>
<reference evidence="1 2" key="1">
    <citation type="journal article" date="2020" name="Cell">
        <title>Large-Scale Comparative Analyses of Tick Genomes Elucidate Their Genetic Diversity and Vector Capacities.</title>
        <authorList>
            <consortium name="Tick Genome and Microbiome Consortium (TIGMIC)"/>
            <person name="Jia N."/>
            <person name="Wang J."/>
            <person name="Shi W."/>
            <person name="Du L."/>
            <person name="Sun Y."/>
            <person name="Zhan W."/>
            <person name="Jiang J.F."/>
            <person name="Wang Q."/>
            <person name="Zhang B."/>
            <person name="Ji P."/>
            <person name="Bell-Sakyi L."/>
            <person name="Cui X.M."/>
            <person name="Yuan T.T."/>
            <person name="Jiang B.G."/>
            <person name="Yang W.F."/>
            <person name="Lam T.T."/>
            <person name="Chang Q.C."/>
            <person name="Ding S.J."/>
            <person name="Wang X.J."/>
            <person name="Zhu J.G."/>
            <person name="Ruan X.D."/>
            <person name="Zhao L."/>
            <person name="Wei J.T."/>
            <person name="Ye R.Z."/>
            <person name="Que T.C."/>
            <person name="Du C.H."/>
            <person name="Zhou Y.H."/>
            <person name="Cheng J.X."/>
            <person name="Dai P.F."/>
            <person name="Guo W.B."/>
            <person name="Han X.H."/>
            <person name="Huang E.J."/>
            <person name="Li L.F."/>
            <person name="Wei W."/>
            <person name="Gao Y.C."/>
            <person name="Liu J.Z."/>
            <person name="Shao H.Z."/>
            <person name="Wang X."/>
            <person name="Wang C.C."/>
            <person name="Yang T.C."/>
            <person name="Huo Q.B."/>
            <person name="Li W."/>
            <person name="Chen H.Y."/>
            <person name="Chen S.E."/>
            <person name="Zhou L.G."/>
            <person name="Ni X.B."/>
            <person name="Tian J.H."/>
            <person name="Sheng Y."/>
            <person name="Liu T."/>
            <person name="Pan Y.S."/>
            <person name="Xia L.Y."/>
            <person name="Li J."/>
            <person name="Zhao F."/>
            <person name="Cao W.C."/>
        </authorList>
    </citation>
    <scope>NUCLEOTIDE SEQUENCE [LARGE SCALE GENOMIC DNA]</scope>
    <source>
        <strain evidence="1">Iper-2018</strain>
    </source>
</reference>
<sequence>MDIITEDSTNIMSLPENEPPPGIEPPPKTVTEGTENLCCLELEKALCDVLKKYSSLQEHPVNARKQIPTLKSELKSAQQQLQALKEPKFLADDQRKVLAKQNSRGMTWSMATIKQALQVKFACGTTGYELLRTLGYPLPSTKTLMLRLQGFCFLPGILK</sequence>
<gene>
    <name evidence="1" type="ORF">HPB47_007803</name>
</gene>
<comment type="caution">
    <text evidence="1">The sequence shown here is derived from an EMBL/GenBank/DDBJ whole genome shotgun (WGS) entry which is preliminary data.</text>
</comment>
<accession>A0AC60P6G5</accession>
<organism evidence="1 2">
    <name type="scientific">Ixodes persulcatus</name>
    <name type="common">Taiga tick</name>
    <dbReference type="NCBI Taxonomy" id="34615"/>
    <lineage>
        <taxon>Eukaryota</taxon>
        <taxon>Metazoa</taxon>
        <taxon>Ecdysozoa</taxon>
        <taxon>Arthropoda</taxon>
        <taxon>Chelicerata</taxon>
        <taxon>Arachnida</taxon>
        <taxon>Acari</taxon>
        <taxon>Parasitiformes</taxon>
        <taxon>Ixodida</taxon>
        <taxon>Ixodoidea</taxon>
        <taxon>Ixodidae</taxon>
        <taxon>Ixodinae</taxon>
        <taxon>Ixodes</taxon>
    </lineage>
</organism>
<evidence type="ECO:0000313" key="2">
    <source>
        <dbReference type="Proteomes" id="UP000805193"/>
    </source>
</evidence>
<keyword evidence="2" id="KW-1185">Reference proteome</keyword>
<protein>
    <submittedName>
        <fullName evidence="1">Uncharacterized protein</fullName>
    </submittedName>
</protein>